<dbReference type="SUPFAM" id="SSF103473">
    <property type="entry name" value="MFS general substrate transporter"/>
    <property type="match status" value="1"/>
</dbReference>
<feature type="transmembrane region" description="Helical" evidence="9">
    <location>
        <begin position="128"/>
        <end position="148"/>
    </location>
</feature>
<comment type="similarity">
    <text evidence="2">Belongs to the major facilitator superfamily. Metabolite:H+ Symporter (MHS) family (TC 2.A.1.6) family.</text>
</comment>
<protein>
    <submittedName>
        <fullName evidence="11">MFS transporter</fullName>
    </submittedName>
</protein>
<dbReference type="InterPro" id="IPR011701">
    <property type="entry name" value="MFS"/>
</dbReference>
<keyword evidence="4" id="KW-1003">Cell membrane</keyword>
<evidence type="ECO:0000256" key="9">
    <source>
        <dbReference type="SAM" id="Phobius"/>
    </source>
</evidence>
<evidence type="ECO:0000256" key="7">
    <source>
        <dbReference type="ARBA" id="ARBA00022989"/>
    </source>
</evidence>
<feature type="transmembrane region" description="Helical" evidence="9">
    <location>
        <begin position="344"/>
        <end position="369"/>
    </location>
</feature>
<dbReference type="Proteomes" id="UP000177515">
    <property type="component" value="Chromosome 1"/>
</dbReference>
<keyword evidence="3" id="KW-0813">Transport</keyword>
<organism evidence="11 12">
    <name type="scientific">Cupriavidus malaysiensis</name>
    <dbReference type="NCBI Taxonomy" id="367825"/>
    <lineage>
        <taxon>Bacteria</taxon>
        <taxon>Pseudomonadati</taxon>
        <taxon>Pseudomonadota</taxon>
        <taxon>Betaproteobacteria</taxon>
        <taxon>Burkholderiales</taxon>
        <taxon>Burkholderiaceae</taxon>
        <taxon>Cupriavidus</taxon>
    </lineage>
</organism>
<dbReference type="PROSITE" id="PS00217">
    <property type="entry name" value="SUGAR_TRANSPORT_2"/>
    <property type="match status" value="1"/>
</dbReference>
<dbReference type="InterPro" id="IPR005829">
    <property type="entry name" value="Sugar_transporter_CS"/>
</dbReference>
<dbReference type="PANTHER" id="PTHR43528">
    <property type="entry name" value="ALPHA-KETOGLUTARATE PERMEASE"/>
    <property type="match status" value="1"/>
</dbReference>
<proteinExistence type="inferred from homology"/>
<dbReference type="InterPro" id="IPR051084">
    <property type="entry name" value="H+-coupled_symporters"/>
</dbReference>
<keyword evidence="6" id="KW-0769">Symport</keyword>
<dbReference type="InterPro" id="IPR020846">
    <property type="entry name" value="MFS_dom"/>
</dbReference>
<feature type="transmembrane region" description="Helical" evidence="9">
    <location>
        <begin position="286"/>
        <end position="307"/>
    </location>
</feature>
<dbReference type="PROSITE" id="PS00216">
    <property type="entry name" value="SUGAR_TRANSPORT_1"/>
    <property type="match status" value="1"/>
</dbReference>
<name>A0ABM6F6I9_9BURK</name>
<keyword evidence="8 9" id="KW-0472">Membrane</keyword>
<evidence type="ECO:0000313" key="11">
    <source>
        <dbReference type="EMBL" id="AOZ07159.1"/>
    </source>
</evidence>
<feature type="transmembrane region" description="Helical" evidence="9">
    <location>
        <begin position="204"/>
        <end position="223"/>
    </location>
</feature>
<dbReference type="EMBL" id="CP017754">
    <property type="protein sequence ID" value="AOZ07159.1"/>
    <property type="molecule type" value="Genomic_DNA"/>
</dbReference>
<comment type="subcellular location">
    <subcellularLocation>
        <location evidence="1">Cell membrane</location>
        <topology evidence="1">Multi-pass membrane protein</topology>
    </subcellularLocation>
</comment>
<gene>
    <name evidence="11" type="ORF">BKK80_16040</name>
</gene>
<evidence type="ECO:0000256" key="8">
    <source>
        <dbReference type="ARBA" id="ARBA00023136"/>
    </source>
</evidence>
<evidence type="ECO:0000313" key="12">
    <source>
        <dbReference type="Proteomes" id="UP000177515"/>
    </source>
</evidence>
<feature type="transmembrane region" description="Helical" evidence="9">
    <location>
        <begin position="169"/>
        <end position="192"/>
    </location>
</feature>
<feature type="transmembrane region" description="Helical" evidence="9">
    <location>
        <begin position="251"/>
        <end position="274"/>
    </location>
</feature>
<dbReference type="Pfam" id="PF07690">
    <property type="entry name" value="MFS_1"/>
    <property type="match status" value="1"/>
</dbReference>
<reference evidence="11 12" key="1">
    <citation type="submission" date="2016-10" db="EMBL/GenBank/DDBJ databases">
        <title>Complete genome sequences of three Cupriavidus strains isolated from various Malaysian environments.</title>
        <authorList>
            <person name="Abdullah A.A.-A."/>
            <person name="Shafie N.A.H."/>
            <person name="Lau N.S."/>
        </authorList>
    </citation>
    <scope>NUCLEOTIDE SEQUENCE [LARGE SCALE GENOMIC DNA]</scope>
    <source>
        <strain evidence="11 12">USMAA1020</strain>
    </source>
</reference>
<sequence length="439" mass="45859">MQEGLEAAAIGAGKAQGAAARPASQRAMQRRAVVAASLGNALEWFDFTVFSFFAVLIGKLFFPVEGEYGSLLLSLATFGIGFVMRPLGSVVIGNYADRAGRKPALTLTIGLMALGTAIIGLAPTYAQIGIAAPLLIVAGRLLQGFSAGGEVGAATSFLMESGTRANRGFMVSWQMAGQGASALAGALCGALLTRGLAPEALESWGWRVPFLLGLMIGPVGFYIRRHLDETHSDHARERSAFAEVLRGHGRALLLGTLLILGGTASMYVVVFYMPSYLVKMAHMPPATSLLAGCAAGATLLVLSPLAGWLADRLPRRKPLLLAVSLLSLLVVWPAFSAVQGQPSLATVLAVVVGLVALLSTSSPAGFLLIMESFPRKVRATGLAIVYASGVTLFGGFAQFIVTWLLKLSGDPMAPAWYMLGCSAVSFAALLAFREQAAAD</sequence>
<dbReference type="PROSITE" id="PS50850">
    <property type="entry name" value="MFS"/>
    <property type="match status" value="1"/>
</dbReference>
<keyword evidence="7 9" id="KW-1133">Transmembrane helix</keyword>
<feature type="transmembrane region" description="Helical" evidence="9">
    <location>
        <begin position="104"/>
        <end position="122"/>
    </location>
</feature>
<dbReference type="Gene3D" id="1.20.1250.20">
    <property type="entry name" value="MFS general substrate transporter like domains"/>
    <property type="match status" value="2"/>
</dbReference>
<evidence type="ECO:0000256" key="3">
    <source>
        <dbReference type="ARBA" id="ARBA00022448"/>
    </source>
</evidence>
<accession>A0ABM6F6I9</accession>
<feature type="transmembrane region" description="Helical" evidence="9">
    <location>
        <begin position="44"/>
        <end position="62"/>
    </location>
</feature>
<keyword evidence="12" id="KW-1185">Reference proteome</keyword>
<evidence type="ECO:0000256" key="5">
    <source>
        <dbReference type="ARBA" id="ARBA00022692"/>
    </source>
</evidence>
<feature type="transmembrane region" description="Helical" evidence="9">
    <location>
        <begin position="381"/>
        <end position="403"/>
    </location>
</feature>
<evidence type="ECO:0000256" key="6">
    <source>
        <dbReference type="ARBA" id="ARBA00022847"/>
    </source>
</evidence>
<evidence type="ECO:0000256" key="1">
    <source>
        <dbReference type="ARBA" id="ARBA00004651"/>
    </source>
</evidence>
<evidence type="ECO:0000256" key="2">
    <source>
        <dbReference type="ARBA" id="ARBA00008240"/>
    </source>
</evidence>
<dbReference type="InterPro" id="IPR036259">
    <property type="entry name" value="MFS_trans_sf"/>
</dbReference>
<feature type="transmembrane region" description="Helical" evidence="9">
    <location>
        <begin position="319"/>
        <end position="338"/>
    </location>
</feature>
<dbReference type="RefSeq" id="WP_071038110.1">
    <property type="nucleotide sequence ID" value="NZ_CP017754.1"/>
</dbReference>
<feature type="domain" description="Major facilitator superfamily (MFS) profile" evidence="10">
    <location>
        <begin position="32"/>
        <end position="439"/>
    </location>
</feature>
<feature type="transmembrane region" description="Helical" evidence="9">
    <location>
        <begin position="68"/>
        <end position="92"/>
    </location>
</feature>
<keyword evidence="5 9" id="KW-0812">Transmembrane</keyword>
<evidence type="ECO:0000256" key="4">
    <source>
        <dbReference type="ARBA" id="ARBA00022475"/>
    </source>
</evidence>
<feature type="transmembrane region" description="Helical" evidence="9">
    <location>
        <begin position="415"/>
        <end position="432"/>
    </location>
</feature>
<dbReference type="PANTHER" id="PTHR43528:SF3">
    <property type="entry name" value="CITRATE-PROTON SYMPORTER"/>
    <property type="match status" value="1"/>
</dbReference>
<evidence type="ECO:0000259" key="10">
    <source>
        <dbReference type="PROSITE" id="PS50850"/>
    </source>
</evidence>